<keyword evidence="4" id="KW-1185">Reference proteome</keyword>
<gene>
    <name evidence="3" type="ORF">KDX31_16960</name>
</gene>
<organism evidence="3 4">
    <name type="scientific">Amphritea atlantica</name>
    <dbReference type="NCBI Taxonomy" id="355243"/>
    <lineage>
        <taxon>Bacteria</taxon>
        <taxon>Pseudomonadati</taxon>
        <taxon>Pseudomonadota</taxon>
        <taxon>Gammaproteobacteria</taxon>
        <taxon>Oceanospirillales</taxon>
        <taxon>Oceanospirillaceae</taxon>
        <taxon>Amphritea</taxon>
    </lineage>
</organism>
<dbReference type="EMBL" id="CP073344">
    <property type="protein sequence ID" value="UTW02998.1"/>
    <property type="molecule type" value="Genomic_DNA"/>
</dbReference>
<feature type="transmembrane region" description="Helical" evidence="2">
    <location>
        <begin position="145"/>
        <end position="168"/>
    </location>
</feature>
<keyword evidence="2" id="KW-0812">Transmembrane</keyword>
<sequence length="486" mass="54758">MDKPQFFTAIINQRTRLMATLACILLAGLLLSGIYLSVVAEKIAQLQTRQQGELLGQQTVTMIKPALLSGDSVSLNYVLNQLVKQPQLDAIILTDPKDRLLGRAGDIRQDNLIQQEILIRQQNETLAILELYLNPDATKSNLNALLVQAAILALITVIITLTGCWLSLNRNRQTTEQSTHEAPPETISTPNPLSTENDNTSAETATRDKESHPEELVDLLRPDEDAPHMPGFAPFCEHKAKTEAKEQTTDSAAEEVSVEEISLKPQSRNRTPNPLLENSQHEIQLDLYSFEQELELIVAAEEAGYLLYLDLSSGHSDNLHSNELQELQEYYYRMLDMVIAIYQGQSTRINNGDLQLAFLKPHKDDSHGVNAICAAQLFNRLYKLFNQQRIRSFKPVLNLHMALVRGQYKKLPRMQEEARYLTHSTDSNELITHTALSEAPDLKVSLLAGADITRAEEDKVLIRSVNDNYQRLLDKQARHLLSKLFP</sequence>
<evidence type="ECO:0000313" key="3">
    <source>
        <dbReference type="EMBL" id="UTW02998.1"/>
    </source>
</evidence>
<proteinExistence type="predicted"/>
<name>A0ABY5GSQ1_9GAMM</name>
<dbReference type="Proteomes" id="UP001059950">
    <property type="component" value="Chromosome"/>
</dbReference>
<protein>
    <submittedName>
        <fullName evidence="3">Uncharacterized protein</fullName>
    </submittedName>
</protein>
<accession>A0ABY5GSQ1</accession>
<keyword evidence="2" id="KW-1133">Transmembrane helix</keyword>
<feature type="compositionally biased region" description="Polar residues" evidence="1">
    <location>
        <begin position="186"/>
        <end position="204"/>
    </location>
</feature>
<evidence type="ECO:0000256" key="2">
    <source>
        <dbReference type="SAM" id="Phobius"/>
    </source>
</evidence>
<feature type="region of interest" description="Disordered" evidence="1">
    <location>
        <begin position="175"/>
        <end position="214"/>
    </location>
</feature>
<evidence type="ECO:0000313" key="4">
    <source>
        <dbReference type="Proteomes" id="UP001059950"/>
    </source>
</evidence>
<feature type="compositionally biased region" description="Basic and acidic residues" evidence="1">
    <location>
        <begin position="205"/>
        <end position="214"/>
    </location>
</feature>
<keyword evidence="2" id="KW-0472">Membrane</keyword>
<evidence type="ECO:0000256" key="1">
    <source>
        <dbReference type="SAM" id="MobiDB-lite"/>
    </source>
</evidence>
<feature type="compositionally biased region" description="Polar residues" evidence="1">
    <location>
        <begin position="264"/>
        <end position="275"/>
    </location>
</feature>
<reference evidence="3" key="1">
    <citation type="submission" date="2021-04" db="EMBL/GenBank/DDBJ databases">
        <title>Oceanospirillales bacteria with DddD are important DMSP degraders in coastal seawater.</title>
        <authorList>
            <person name="Liu J."/>
        </authorList>
    </citation>
    <scope>NUCLEOTIDE SEQUENCE</scope>
    <source>
        <strain evidence="3">GY6</strain>
    </source>
</reference>
<feature type="region of interest" description="Disordered" evidence="1">
    <location>
        <begin position="244"/>
        <end position="275"/>
    </location>
</feature>